<evidence type="ECO:0000256" key="1">
    <source>
        <dbReference type="ARBA" id="ARBA00010688"/>
    </source>
</evidence>
<organism evidence="8 9">
    <name type="scientific">Cryobacterium lactosi</name>
    <dbReference type="NCBI Taxonomy" id="1259202"/>
    <lineage>
        <taxon>Bacteria</taxon>
        <taxon>Bacillati</taxon>
        <taxon>Actinomycetota</taxon>
        <taxon>Actinomycetes</taxon>
        <taxon>Micrococcales</taxon>
        <taxon>Microbacteriaceae</taxon>
        <taxon>Cryobacterium</taxon>
    </lineage>
</organism>
<keyword evidence="4" id="KW-0418">Kinase</keyword>
<dbReference type="EMBL" id="SOHM01000035">
    <property type="protein sequence ID" value="TFD85579.1"/>
    <property type="molecule type" value="Genomic_DNA"/>
</dbReference>
<name>A0A4R9BIX2_9MICO</name>
<keyword evidence="3" id="KW-0547">Nucleotide-binding</keyword>
<dbReference type="OrthoDB" id="9801219at2"/>
<dbReference type="Gene3D" id="3.40.1190.20">
    <property type="match status" value="1"/>
</dbReference>
<keyword evidence="5" id="KW-0067">ATP-binding</keyword>
<evidence type="ECO:0000313" key="9">
    <source>
        <dbReference type="Proteomes" id="UP000298468"/>
    </source>
</evidence>
<dbReference type="PIRSF" id="PIRSF000535">
    <property type="entry name" value="1PFK/6PFK/LacC"/>
    <property type="match status" value="1"/>
</dbReference>
<reference evidence="8 9" key="1">
    <citation type="submission" date="2019-03" db="EMBL/GenBank/DDBJ databases">
        <title>Genomics of glacier-inhabiting Cryobacterium strains.</title>
        <authorList>
            <person name="Liu Q."/>
            <person name="Xin Y.-H."/>
        </authorList>
    </citation>
    <scope>NUCLEOTIDE SEQUENCE [LARGE SCALE GENOMIC DNA]</scope>
    <source>
        <strain evidence="8 9">Sr59</strain>
    </source>
</reference>
<evidence type="ECO:0000256" key="3">
    <source>
        <dbReference type="ARBA" id="ARBA00022741"/>
    </source>
</evidence>
<dbReference type="GO" id="GO:0008443">
    <property type="term" value="F:phosphofructokinase activity"/>
    <property type="evidence" value="ECO:0007669"/>
    <property type="project" value="TreeGrafter"/>
</dbReference>
<dbReference type="Pfam" id="PF00294">
    <property type="entry name" value="PfkB"/>
    <property type="match status" value="1"/>
</dbReference>
<feature type="domain" description="Carbohydrate kinase PfkB" evidence="7">
    <location>
        <begin position="11"/>
        <end position="293"/>
    </location>
</feature>
<accession>A0A4R9BIX2</accession>
<sequence>MIHCLGLSPALDVTYTVPALVPGGIHRPGVVIKLAGGKSLNVARALAALGQPVHAIAPLGGSIGSMIIEQLAASPIRLTAVNTDTQTRFCVTVADTTAASLTEFYEHGDDLGAGTWMEVDAAVKDIDDGWLVLSGSVPRGIPLDDLAGALRDAADRGVRVAVDVHGAALAVLLTLARPHLVKINRSEAAELLGMEASRAADAPLAGLATSVHQLGAELVVITDGVHGSLARDQAGSLWRARSAAPPDIYSVGSGDSFLAGLVEALAADRPLRDAMYGAAACAAANAEAPGAATFTRGALTRARAAVTVEPDMPSGWDARA</sequence>
<gene>
    <name evidence="8" type="ORF">E3T61_17490</name>
</gene>
<proteinExistence type="inferred from homology"/>
<evidence type="ECO:0000256" key="4">
    <source>
        <dbReference type="ARBA" id="ARBA00022777"/>
    </source>
</evidence>
<dbReference type="InterPro" id="IPR029056">
    <property type="entry name" value="Ribokinase-like"/>
</dbReference>
<comment type="caution">
    <text evidence="8">The sequence shown here is derived from an EMBL/GenBank/DDBJ whole genome shotgun (WGS) entry which is preliminary data.</text>
</comment>
<evidence type="ECO:0000256" key="6">
    <source>
        <dbReference type="PIRNR" id="PIRNR000535"/>
    </source>
</evidence>
<dbReference type="InterPro" id="IPR017583">
    <property type="entry name" value="Tagatose/fructose_Pkinase"/>
</dbReference>
<evidence type="ECO:0000256" key="2">
    <source>
        <dbReference type="ARBA" id="ARBA00022679"/>
    </source>
</evidence>
<keyword evidence="2 6" id="KW-0808">Transferase</keyword>
<comment type="similarity">
    <text evidence="1">Belongs to the carbohydrate kinase PfkB family.</text>
</comment>
<dbReference type="AlphaFoldDB" id="A0A4R9BIX2"/>
<keyword evidence="9" id="KW-1185">Reference proteome</keyword>
<dbReference type="InterPro" id="IPR011611">
    <property type="entry name" value="PfkB_dom"/>
</dbReference>
<dbReference type="PANTHER" id="PTHR46566:SF5">
    <property type="entry name" value="1-PHOSPHOFRUCTOKINASE"/>
    <property type="match status" value="1"/>
</dbReference>
<dbReference type="GO" id="GO:0005524">
    <property type="term" value="F:ATP binding"/>
    <property type="evidence" value="ECO:0007669"/>
    <property type="project" value="UniProtKB-KW"/>
</dbReference>
<dbReference type="Proteomes" id="UP000298468">
    <property type="component" value="Unassembled WGS sequence"/>
</dbReference>
<dbReference type="PANTHER" id="PTHR46566">
    <property type="entry name" value="1-PHOSPHOFRUCTOKINASE-RELATED"/>
    <property type="match status" value="1"/>
</dbReference>
<evidence type="ECO:0000256" key="5">
    <source>
        <dbReference type="ARBA" id="ARBA00022840"/>
    </source>
</evidence>
<evidence type="ECO:0000259" key="7">
    <source>
        <dbReference type="Pfam" id="PF00294"/>
    </source>
</evidence>
<dbReference type="SUPFAM" id="SSF53613">
    <property type="entry name" value="Ribokinase-like"/>
    <property type="match status" value="1"/>
</dbReference>
<dbReference type="RefSeq" id="WP_134642138.1">
    <property type="nucleotide sequence ID" value="NZ_SOHM01000035.1"/>
</dbReference>
<dbReference type="GO" id="GO:0005829">
    <property type="term" value="C:cytosol"/>
    <property type="evidence" value="ECO:0007669"/>
    <property type="project" value="TreeGrafter"/>
</dbReference>
<evidence type="ECO:0000313" key="8">
    <source>
        <dbReference type="EMBL" id="TFD85579.1"/>
    </source>
</evidence>
<protein>
    <recommendedName>
        <fullName evidence="7">Carbohydrate kinase PfkB domain-containing protein</fullName>
    </recommendedName>
</protein>